<dbReference type="EMBL" id="JAHXZJ010000747">
    <property type="protein sequence ID" value="KAH0557901.1"/>
    <property type="molecule type" value="Genomic_DNA"/>
</dbReference>
<name>A0AAV7IUB3_COTGL</name>
<feature type="compositionally biased region" description="Basic and acidic residues" evidence="1">
    <location>
        <begin position="43"/>
        <end position="53"/>
    </location>
</feature>
<organism evidence="2 3">
    <name type="scientific">Cotesia glomerata</name>
    <name type="common">Lepidopteran parasitic wasp</name>
    <name type="synonym">Apanteles glomeratus</name>
    <dbReference type="NCBI Taxonomy" id="32391"/>
    <lineage>
        <taxon>Eukaryota</taxon>
        <taxon>Metazoa</taxon>
        <taxon>Ecdysozoa</taxon>
        <taxon>Arthropoda</taxon>
        <taxon>Hexapoda</taxon>
        <taxon>Insecta</taxon>
        <taxon>Pterygota</taxon>
        <taxon>Neoptera</taxon>
        <taxon>Endopterygota</taxon>
        <taxon>Hymenoptera</taxon>
        <taxon>Apocrita</taxon>
        <taxon>Ichneumonoidea</taxon>
        <taxon>Braconidae</taxon>
        <taxon>Microgastrinae</taxon>
        <taxon>Cotesia</taxon>
    </lineage>
</organism>
<reference evidence="2 3" key="1">
    <citation type="journal article" date="2021" name="J. Hered.">
        <title>A chromosome-level genome assembly of the parasitoid wasp, Cotesia glomerata (Hymenoptera: Braconidae).</title>
        <authorList>
            <person name="Pinto B.J."/>
            <person name="Weis J.J."/>
            <person name="Gamble T."/>
            <person name="Ode P.J."/>
            <person name="Paul R."/>
            <person name="Zaspel J.M."/>
        </authorList>
    </citation>
    <scope>NUCLEOTIDE SEQUENCE [LARGE SCALE GENOMIC DNA]</scope>
    <source>
        <strain evidence="2">CgM1</strain>
    </source>
</reference>
<evidence type="ECO:0000313" key="2">
    <source>
        <dbReference type="EMBL" id="KAH0557901.1"/>
    </source>
</evidence>
<keyword evidence="3" id="KW-1185">Reference proteome</keyword>
<dbReference type="AlphaFoldDB" id="A0AAV7IUB3"/>
<accession>A0AAV7IUB3</accession>
<evidence type="ECO:0000313" key="3">
    <source>
        <dbReference type="Proteomes" id="UP000826195"/>
    </source>
</evidence>
<evidence type="ECO:0000256" key="1">
    <source>
        <dbReference type="SAM" id="MobiDB-lite"/>
    </source>
</evidence>
<feature type="compositionally biased region" description="Basic residues" evidence="1">
    <location>
        <begin position="125"/>
        <end position="138"/>
    </location>
</feature>
<dbReference type="Proteomes" id="UP000826195">
    <property type="component" value="Unassembled WGS sequence"/>
</dbReference>
<protein>
    <submittedName>
        <fullName evidence="2">Uncharacterized protein</fullName>
    </submittedName>
</protein>
<feature type="compositionally biased region" description="Polar residues" evidence="1">
    <location>
        <begin position="76"/>
        <end position="86"/>
    </location>
</feature>
<feature type="region of interest" description="Disordered" evidence="1">
    <location>
        <begin position="35"/>
        <end position="86"/>
    </location>
</feature>
<comment type="caution">
    <text evidence="2">The sequence shown here is derived from an EMBL/GenBank/DDBJ whole genome shotgun (WGS) entry which is preliminary data.</text>
</comment>
<sequence>MTLWHVPPNKATRRCFILVLRVSITPPQYSCKRQLNLTSNKSPLKEKDSRKNSLDNSLSPQRSSPHHHQKQSHHQGNLNTTVDFESQTPDIKVEIVSDDESSLSHFVIDETSSSVDDFKIPAVKSPKKLRRTTRRKKNTANQTNSSPLRKYDEYSDDADL</sequence>
<proteinExistence type="predicted"/>
<feature type="region of interest" description="Disordered" evidence="1">
    <location>
        <begin position="117"/>
        <end position="160"/>
    </location>
</feature>
<gene>
    <name evidence="2" type="ORF">KQX54_012636</name>
</gene>
<feature type="compositionally biased region" description="Basic residues" evidence="1">
    <location>
        <begin position="64"/>
        <end position="73"/>
    </location>
</feature>